<protein>
    <recommendedName>
        <fullName evidence="1">N-acetyltransferase domain-containing protein</fullName>
    </recommendedName>
</protein>
<dbReference type="InterPro" id="IPR016181">
    <property type="entry name" value="Acyl_CoA_acyltransferase"/>
</dbReference>
<name>A0A0K8J3Y8_9FIRM</name>
<dbReference type="Gene3D" id="3.40.630.30">
    <property type="match status" value="1"/>
</dbReference>
<gene>
    <name evidence="2" type="ORF">SD1D_0644</name>
</gene>
<sequence>MIVKVYKNAETYLLDNEAILLEEEAASQLVLYDAYQSRQNTKENKGLFGVVMDEEQVILHFSNMPSNNMAVYIQNENKDIREAAMVLADYMAENQIQLEGLSAKYEICEAFIDQYRKNVKCTFAERMATDIMEIRQIHDIKLAEGKTRLAIPSEVKFITDWMVQFQIEALAKEIDYESALIKVTKLIDNNRLYVFEDPYETIVSMASATRKLVHGVAISYVYTPEEYRGMGYAAANIYNISKKYLDEGNEFCTLFVDKKNMLSKRAYEKVGYYIIDEIYEYKLLQA</sequence>
<dbReference type="AlphaFoldDB" id="A0A0K8J3Y8"/>
<dbReference type="KEGG" id="hsd:SD1D_0644"/>
<dbReference type="PROSITE" id="PS51186">
    <property type="entry name" value="GNAT"/>
    <property type="match status" value="1"/>
</dbReference>
<evidence type="ECO:0000259" key="1">
    <source>
        <dbReference type="PROSITE" id="PS51186"/>
    </source>
</evidence>
<keyword evidence="3" id="KW-1185">Reference proteome</keyword>
<dbReference type="OrthoDB" id="3174529at2"/>
<evidence type="ECO:0000313" key="3">
    <source>
        <dbReference type="Proteomes" id="UP000196053"/>
    </source>
</evidence>
<feature type="domain" description="N-acetyltransferase" evidence="1">
    <location>
        <begin position="145"/>
        <end position="286"/>
    </location>
</feature>
<reference evidence="3" key="1">
    <citation type="submission" date="2015-09" db="EMBL/GenBank/DDBJ databases">
        <authorList>
            <person name="Wibberg D."/>
        </authorList>
    </citation>
    <scope>NUCLEOTIDE SEQUENCE [LARGE SCALE GENOMIC DNA]</scope>
    <source>
        <strain evidence="3">SD1D</strain>
    </source>
</reference>
<accession>A0A0K8J3Y8</accession>
<organism evidence="2 3">
    <name type="scientific">Herbinix luporum</name>
    <dbReference type="NCBI Taxonomy" id="1679721"/>
    <lineage>
        <taxon>Bacteria</taxon>
        <taxon>Bacillati</taxon>
        <taxon>Bacillota</taxon>
        <taxon>Clostridia</taxon>
        <taxon>Lachnospirales</taxon>
        <taxon>Lachnospiraceae</taxon>
        <taxon>Herbinix</taxon>
    </lineage>
</organism>
<dbReference type="Proteomes" id="UP000196053">
    <property type="component" value="Chromosome I"/>
</dbReference>
<dbReference type="RefSeq" id="WP_058257588.1">
    <property type="nucleotide sequence ID" value="NZ_LN879430.1"/>
</dbReference>
<proteinExistence type="predicted"/>
<dbReference type="EMBL" id="LN879430">
    <property type="protein sequence ID" value="CUH92195.1"/>
    <property type="molecule type" value="Genomic_DNA"/>
</dbReference>
<dbReference type="Pfam" id="PF00583">
    <property type="entry name" value="Acetyltransf_1"/>
    <property type="match status" value="1"/>
</dbReference>
<dbReference type="SUPFAM" id="SSF55729">
    <property type="entry name" value="Acyl-CoA N-acyltransferases (Nat)"/>
    <property type="match status" value="1"/>
</dbReference>
<dbReference type="GO" id="GO:0016747">
    <property type="term" value="F:acyltransferase activity, transferring groups other than amino-acyl groups"/>
    <property type="evidence" value="ECO:0007669"/>
    <property type="project" value="InterPro"/>
</dbReference>
<evidence type="ECO:0000313" key="2">
    <source>
        <dbReference type="EMBL" id="CUH92195.1"/>
    </source>
</evidence>
<dbReference type="InterPro" id="IPR000182">
    <property type="entry name" value="GNAT_dom"/>
</dbReference>